<protein>
    <recommendedName>
        <fullName evidence="4">DUF222 domain-containing protein</fullName>
    </recommendedName>
</protein>
<reference evidence="2 3" key="1">
    <citation type="submission" date="2021-01" db="EMBL/GenBank/DDBJ databases">
        <title>Streptomyces acididurans sp. nov., isolated from a peat swamp forest soil.</title>
        <authorList>
            <person name="Chantavorakit T."/>
            <person name="Duangmal K."/>
        </authorList>
    </citation>
    <scope>NUCLEOTIDE SEQUENCE [LARGE SCALE GENOMIC DNA]</scope>
    <source>
        <strain evidence="2 3">KK5PA1</strain>
    </source>
</reference>
<organism evidence="2 3">
    <name type="scientific">Actinacidiphila acididurans</name>
    <dbReference type="NCBI Taxonomy" id="2784346"/>
    <lineage>
        <taxon>Bacteria</taxon>
        <taxon>Bacillati</taxon>
        <taxon>Actinomycetota</taxon>
        <taxon>Actinomycetes</taxon>
        <taxon>Kitasatosporales</taxon>
        <taxon>Streptomycetaceae</taxon>
        <taxon>Actinacidiphila</taxon>
    </lineage>
</organism>
<evidence type="ECO:0008006" key="4">
    <source>
        <dbReference type="Google" id="ProtNLM"/>
    </source>
</evidence>
<keyword evidence="3" id="KW-1185">Reference proteome</keyword>
<accession>A0ABS2U373</accession>
<sequence>MTSPNGLEGPAPTTGAGPDRVLIDATQARAQLQALAVDGYPVTWLAARIGCAASGLGQIRSGQRAHTHRSIAARIHDLHHQYAGTPATDHSVPDHDSSITRTIAGREHWTTITPTTSTPPPARIEDRFLARTTPTADGHLLWNGLPDLYWEGQRHKPGRVAFRIRTGRDPVGHVTADCGHPGCVHPGHVEDAAGRKRLREQLRAIGGLRAATGRMTAQTAPGARETAGRTHTNQ</sequence>
<evidence type="ECO:0000313" key="2">
    <source>
        <dbReference type="EMBL" id="MBM9510049.1"/>
    </source>
</evidence>
<dbReference type="EMBL" id="JADKYB010000030">
    <property type="protein sequence ID" value="MBM9510049.1"/>
    <property type="molecule type" value="Genomic_DNA"/>
</dbReference>
<name>A0ABS2U373_9ACTN</name>
<comment type="caution">
    <text evidence="2">The sequence shown here is derived from an EMBL/GenBank/DDBJ whole genome shotgun (WGS) entry which is preliminary data.</text>
</comment>
<gene>
    <name evidence="2" type="ORF">ITX44_36930</name>
</gene>
<dbReference type="Proteomes" id="UP000749040">
    <property type="component" value="Unassembled WGS sequence"/>
</dbReference>
<evidence type="ECO:0000313" key="3">
    <source>
        <dbReference type="Proteomes" id="UP000749040"/>
    </source>
</evidence>
<proteinExistence type="predicted"/>
<feature type="region of interest" description="Disordered" evidence="1">
    <location>
        <begin position="214"/>
        <end position="234"/>
    </location>
</feature>
<evidence type="ECO:0000256" key="1">
    <source>
        <dbReference type="SAM" id="MobiDB-lite"/>
    </source>
</evidence>
<dbReference type="RefSeq" id="WP_205363697.1">
    <property type="nucleotide sequence ID" value="NZ_JADKYB010000030.1"/>
</dbReference>